<dbReference type="GO" id="GO:0005737">
    <property type="term" value="C:cytoplasm"/>
    <property type="evidence" value="ECO:0007669"/>
    <property type="project" value="UniProtKB-SubCell"/>
</dbReference>
<dbReference type="Proteomes" id="UP000663889">
    <property type="component" value="Unassembled WGS sequence"/>
</dbReference>
<comment type="subcellular location">
    <subcellularLocation>
        <location evidence="1">Cytoplasm</location>
    </subcellularLocation>
</comment>
<comment type="similarity">
    <text evidence="2">Belongs to the DDIT4 family.</text>
</comment>
<dbReference type="EMBL" id="CAJOBD010000339">
    <property type="protein sequence ID" value="CAF3648676.1"/>
    <property type="molecule type" value="Genomic_DNA"/>
</dbReference>
<dbReference type="EMBL" id="CAJNOU010003068">
    <property type="protein sequence ID" value="CAF1368686.1"/>
    <property type="molecule type" value="Genomic_DNA"/>
</dbReference>
<dbReference type="AlphaFoldDB" id="A0A815ABT5"/>
<comment type="caution">
    <text evidence="5">The sequence shown here is derived from an EMBL/GenBank/DDBJ whole genome shotgun (WGS) entry which is preliminary data.</text>
</comment>
<name>A0A815ABT5_9BILA</name>
<dbReference type="GO" id="GO:0009968">
    <property type="term" value="P:negative regulation of signal transduction"/>
    <property type="evidence" value="ECO:0007669"/>
    <property type="project" value="InterPro"/>
</dbReference>
<evidence type="ECO:0000313" key="6">
    <source>
        <dbReference type="EMBL" id="CAF1368686.1"/>
    </source>
</evidence>
<dbReference type="EMBL" id="CAJNOO010000905">
    <property type="protein sequence ID" value="CAF1059034.1"/>
    <property type="molecule type" value="Genomic_DNA"/>
</dbReference>
<dbReference type="InterPro" id="IPR038281">
    <property type="entry name" value="RTP801-like_C_sf"/>
</dbReference>
<dbReference type="PANTHER" id="PTHR12478">
    <property type="entry name" value="DNA-DAMAGE-INDUCIBLE TRANSCRIPT 4 PROTEIN DDIT4"/>
    <property type="match status" value="1"/>
</dbReference>
<keyword evidence="3" id="KW-0963">Cytoplasm</keyword>
<dbReference type="Gene3D" id="3.90.470.40">
    <property type="entry name" value="RTP801-like"/>
    <property type="match status" value="1"/>
</dbReference>
<dbReference type="Proteomes" id="UP000663882">
    <property type="component" value="Unassembled WGS sequence"/>
</dbReference>
<evidence type="ECO:0000313" key="9">
    <source>
        <dbReference type="EMBL" id="CAF3830077.1"/>
    </source>
</evidence>
<reference evidence="5" key="1">
    <citation type="submission" date="2021-02" db="EMBL/GenBank/DDBJ databases">
        <authorList>
            <person name="Nowell W R."/>
        </authorList>
    </citation>
    <scope>NUCLEOTIDE SEQUENCE</scope>
</reference>
<dbReference type="GO" id="GO:0006915">
    <property type="term" value="P:apoptotic process"/>
    <property type="evidence" value="ECO:0007669"/>
    <property type="project" value="TreeGrafter"/>
</dbReference>
<protein>
    <submittedName>
        <fullName evidence="5">Uncharacterized protein</fullName>
    </submittedName>
</protein>
<dbReference type="Proteomes" id="UP000663864">
    <property type="component" value="Unassembled WGS sequence"/>
</dbReference>
<dbReference type="OrthoDB" id="10018535at2759"/>
<evidence type="ECO:0000313" key="4">
    <source>
        <dbReference type="EMBL" id="CAF1059034.1"/>
    </source>
</evidence>
<dbReference type="Proteomes" id="UP000663874">
    <property type="component" value="Unassembled WGS sequence"/>
</dbReference>
<dbReference type="EMBL" id="CAJNOT010001843">
    <property type="protein sequence ID" value="CAF1255350.1"/>
    <property type="molecule type" value="Genomic_DNA"/>
</dbReference>
<evidence type="ECO:0000313" key="8">
    <source>
        <dbReference type="EMBL" id="CAF3798170.1"/>
    </source>
</evidence>
<gene>
    <name evidence="8" type="ORF">FNK824_LOCUS14842</name>
    <name evidence="7" type="ORF">JBS370_LOCUS6225</name>
    <name evidence="9" type="ORF">OTI717_LOCUS19935</name>
    <name evidence="4" type="ORF">RFH988_LOCUS17151</name>
    <name evidence="6" type="ORF">SEV965_LOCUS29773</name>
    <name evidence="5" type="ORF">ZHD862_LOCUS25610</name>
</gene>
<organism evidence="5 10">
    <name type="scientific">Rotaria sordida</name>
    <dbReference type="NCBI Taxonomy" id="392033"/>
    <lineage>
        <taxon>Eukaryota</taxon>
        <taxon>Metazoa</taxon>
        <taxon>Spiralia</taxon>
        <taxon>Gnathifera</taxon>
        <taxon>Rotifera</taxon>
        <taxon>Eurotatoria</taxon>
        <taxon>Bdelloidea</taxon>
        <taxon>Philodinida</taxon>
        <taxon>Philodinidae</taxon>
        <taxon>Rotaria</taxon>
    </lineage>
</organism>
<dbReference type="GO" id="GO:0032006">
    <property type="term" value="P:regulation of TOR signaling"/>
    <property type="evidence" value="ECO:0007669"/>
    <property type="project" value="TreeGrafter"/>
</dbReference>
<dbReference type="EMBL" id="CAJOAX010002982">
    <property type="protein sequence ID" value="CAF3830077.1"/>
    <property type="molecule type" value="Genomic_DNA"/>
</dbReference>
<evidence type="ECO:0000313" key="5">
    <source>
        <dbReference type="EMBL" id="CAF1255350.1"/>
    </source>
</evidence>
<proteinExistence type="inferred from homology"/>
<dbReference type="InterPro" id="IPR012918">
    <property type="entry name" value="RTP801-like"/>
</dbReference>
<sequence length="254" mass="29616">MPSLILSTHPFTRNVSCPTQDTLSSSRNILVNKKYSSSTNTLHYYFHSRNNSDISIQENNSNLVEKFKINFINFFKTTNINENDFQQNDFQQSTFIYDPEIDLSEEYITLISKHLLTTLRESKIKHLSCNNLFLPCNHIRNIAKQCLIMSAEEPFGIMGAQIKIKLTLLSSNMKSKIIKYLPIIRINSKQKTTFEIEIDLHEDTKVFTLRRFLPDIKIFKQFKENSSLYVSPRCLLVKNVFYKTAEPKRAIVDT</sequence>
<dbReference type="Proteomes" id="UP000663823">
    <property type="component" value="Unassembled WGS sequence"/>
</dbReference>
<dbReference type="Proteomes" id="UP000663836">
    <property type="component" value="Unassembled WGS sequence"/>
</dbReference>
<evidence type="ECO:0000256" key="3">
    <source>
        <dbReference type="ARBA" id="ARBA00022490"/>
    </source>
</evidence>
<dbReference type="PANTHER" id="PTHR12478:SF16">
    <property type="entry name" value="PROTEIN CHARYBDE-RELATED"/>
    <property type="match status" value="1"/>
</dbReference>
<evidence type="ECO:0000313" key="10">
    <source>
        <dbReference type="Proteomes" id="UP000663864"/>
    </source>
</evidence>
<evidence type="ECO:0000256" key="1">
    <source>
        <dbReference type="ARBA" id="ARBA00004496"/>
    </source>
</evidence>
<dbReference type="Pfam" id="PF07809">
    <property type="entry name" value="RTP801_C"/>
    <property type="match status" value="1"/>
</dbReference>
<accession>A0A815ABT5</accession>
<dbReference type="EMBL" id="CAJOBE010002086">
    <property type="protein sequence ID" value="CAF3798170.1"/>
    <property type="molecule type" value="Genomic_DNA"/>
</dbReference>
<evidence type="ECO:0000256" key="2">
    <source>
        <dbReference type="ARBA" id="ARBA00010670"/>
    </source>
</evidence>
<evidence type="ECO:0000313" key="7">
    <source>
        <dbReference type="EMBL" id="CAF3648676.1"/>
    </source>
</evidence>